<keyword evidence="4 10" id="KW-0489">Methyltransferase</keyword>
<dbReference type="GeneTree" id="ENSGT00730000111146"/>
<dbReference type="GO" id="GO:0002128">
    <property type="term" value="P:tRNA nucleoside ribose methylation"/>
    <property type="evidence" value="ECO:0007669"/>
    <property type="project" value="UniProtKB-UniRule"/>
</dbReference>
<dbReference type="Ensembl" id="ENSCCRT00000034449.2">
    <property type="protein sequence ID" value="ENSCCRP00000031761.2"/>
    <property type="gene ID" value="ENSCCRG00000046518.2"/>
</dbReference>
<feature type="binding site" evidence="10">
    <location>
        <position position="119"/>
    </location>
    <ligand>
        <name>S-adenosyl-L-methionine</name>
        <dbReference type="ChEBI" id="CHEBI:59789"/>
    </ligand>
</feature>
<dbReference type="HAMAP" id="MF_01547">
    <property type="entry name" value="RNA_methyltr_E"/>
    <property type="match status" value="1"/>
</dbReference>
<evidence type="ECO:0000256" key="3">
    <source>
        <dbReference type="ARBA" id="ARBA00022490"/>
    </source>
</evidence>
<dbReference type="GO" id="GO:0005634">
    <property type="term" value="C:nucleus"/>
    <property type="evidence" value="ECO:0007669"/>
    <property type="project" value="UniProtKB-SubCell"/>
</dbReference>
<evidence type="ECO:0000256" key="6">
    <source>
        <dbReference type="ARBA" id="ARBA00022691"/>
    </source>
</evidence>
<keyword evidence="3 10" id="KW-0963">Cytoplasm</keyword>
<dbReference type="GO" id="GO:0005737">
    <property type="term" value="C:cytoplasm"/>
    <property type="evidence" value="ECO:0007669"/>
    <property type="project" value="UniProtKB-SubCell"/>
</dbReference>
<dbReference type="PANTHER" id="PTHR10920">
    <property type="entry name" value="RIBOSOMAL RNA METHYLTRANSFERASE"/>
    <property type="match status" value="1"/>
</dbReference>
<comment type="catalytic activity">
    <reaction evidence="8 10">
        <text>cytidine(32)/guanosine(34) in tRNA + 2 S-adenosyl-L-methionine = 2'-O-methylcytidine(32)/2'-O-methylguanosine(34) in tRNA + 2 S-adenosyl-L-homocysteine + 2 H(+)</text>
        <dbReference type="Rhea" id="RHEA:42396"/>
        <dbReference type="Rhea" id="RHEA-COMP:10246"/>
        <dbReference type="Rhea" id="RHEA-COMP:10247"/>
        <dbReference type="ChEBI" id="CHEBI:15378"/>
        <dbReference type="ChEBI" id="CHEBI:57856"/>
        <dbReference type="ChEBI" id="CHEBI:59789"/>
        <dbReference type="ChEBI" id="CHEBI:74269"/>
        <dbReference type="ChEBI" id="CHEBI:74445"/>
        <dbReference type="ChEBI" id="CHEBI:74495"/>
        <dbReference type="ChEBI" id="CHEBI:82748"/>
        <dbReference type="EC" id="2.1.1.205"/>
    </reaction>
</comment>
<dbReference type="InterPro" id="IPR050082">
    <property type="entry name" value="RNA_methyltr_RlmE"/>
</dbReference>
<evidence type="ECO:0000313" key="13">
    <source>
        <dbReference type="Proteomes" id="UP001108240"/>
    </source>
</evidence>
<dbReference type="AlphaFoldDB" id="A0A8C1BI35"/>
<feature type="domain" description="Ribosomal RNA methyltransferase FtsJ" evidence="11">
    <location>
        <begin position="21"/>
        <end position="143"/>
    </location>
</feature>
<name>A0A8C1BI35_CYPCA</name>
<evidence type="ECO:0000256" key="9">
    <source>
        <dbReference type="ARBA" id="ARBA00063158"/>
    </source>
</evidence>
<evidence type="ECO:0000256" key="4">
    <source>
        <dbReference type="ARBA" id="ARBA00022603"/>
    </source>
</evidence>
<keyword evidence="5 10" id="KW-0808">Transferase</keyword>
<evidence type="ECO:0000256" key="1">
    <source>
        <dbReference type="ARBA" id="ARBA00004123"/>
    </source>
</evidence>
<dbReference type="GO" id="GO:0002181">
    <property type="term" value="P:cytoplasmic translation"/>
    <property type="evidence" value="ECO:0007669"/>
    <property type="project" value="UniProtKB-UniRule"/>
</dbReference>
<dbReference type="GO" id="GO:0106340">
    <property type="term" value="F:tRNA (guanosine(34)-2'-O)-methyltransferase activity"/>
    <property type="evidence" value="ECO:0007669"/>
    <property type="project" value="UniProtKB-ARBA"/>
</dbReference>
<proteinExistence type="inferred from homology"/>
<dbReference type="HAMAP" id="MF_03162">
    <property type="entry name" value="RNA_methyltr_E_TRM7"/>
    <property type="match status" value="1"/>
</dbReference>
<dbReference type="Pfam" id="PF01728">
    <property type="entry name" value="FtsJ"/>
    <property type="match status" value="1"/>
</dbReference>
<feature type="binding site" evidence="10">
    <location>
        <position position="78"/>
    </location>
    <ligand>
        <name>S-adenosyl-L-methionine</name>
        <dbReference type="ChEBI" id="CHEBI:59789"/>
    </ligand>
</feature>
<keyword evidence="7 10" id="KW-0819">tRNA processing</keyword>
<keyword evidence="6 10" id="KW-0949">S-adenosyl-L-methionine</keyword>
<evidence type="ECO:0000313" key="12">
    <source>
        <dbReference type="Ensembl" id="ENSCCRP00000031761.2"/>
    </source>
</evidence>
<comment type="function">
    <text evidence="10">Methylates the 2'-O-ribose of nucleotides at positions 32 and 34 of the tRNA anticodon loop of substrate tRNAs.</text>
</comment>
<evidence type="ECO:0000256" key="8">
    <source>
        <dbReference type="ARBA" id="ARBA00048902"/>
    </source>
</evidence>
<dbReference type="SUPFAM" id="SSF53335">
    <property type="entry name" value="S-adenosyl-L-methionine-dependent methyltransferases"/>
    <property type="match status" value="1"/>
</dbReference>
<evidence type="ECO:0000256" key="2">
    <source>
        <dbReference type="ARBA" id="ARBA00004496"/>
    </source>
</evidence>
<comment type="similarity">
    <text evidence="10">Belongs to the class I-like SAM-binding methyltransferase superfamily. RNA methyltransferase RlmE family. TRM7 subfamily.</text>
</comment>
<dbReference type="PANTHER" id="PTHR10920:SF12">
    <property type="entry name" value="TRNA (CYTIDINE(32)_GUANOSINE(34)-2'-O)-METHYLTRANSFERASE-RELATED"/>
    <property type="match status" value="1"/>
</dbReference>
<feature type="binding site" evidence="10">
    <location>
        <position position="55"/>
    </location>
    <ligand>
        <name>S-adenosyl-L-methionine</name>
        <dbReference type="ChEBI" id="CHEBI:59789"/>
    </ligand>
</feature>
<feature type="binding site" evidence="10">
    <location>
        <position position="53"/>
    </location>
    <ligand>
        <name>S-adenosyl-L-methionine</name>
        <dbReference type="ChEBI" id="CHEBI:59789"/>
    </ligand>
</feature>
<accession>A0A8C1BI35</accession>
<dbReference type="InterPro" id="IPR028590">
    <property type="entry name" value="RNA_methyltr_E_TRM7"/>
</dbReference>
<evidence type="ECO:0000256" key="10">
    <source>
        <dbReference type="HAMAP-Rule" id="MF_03162"/>
    </source>
</evidence>
<evidence type="ECO:0000256" key="5">
    <source>
        <dbReference type="ARBA" id="ARBA00022679"/>
    </source>
</evidence>
<dbReference type="FunFam" id="3.40.50.150:FF:000040">
    <property type="entry name" value="Putative ribosomal RNA methyltransferase 1"/>
    <property type="match status" value="1"/>
</dbReference>
<sequence>MGRSSKDKRDIYYRLAKEEGWRARSAFKLLQLDEEFNLFKGVSRAVDLCAAPGSWSQVLSRKLRGKDKSEEVKIVAVDLQAMAPLPGVTQIQGDITKISTAQEIIRHFEGQSADLVVCDGAPDVTGLHDVDEYIQAQLLLAIFRGKDVTLLYSQLKIFFSSVTCAKPRSSRNSSIEAFVVCQNYSPPEGYVPNMSNPLLDHSYDVDFNQLEGPNRIIVPFLACGDLSAFDSDRTYPLQLDSSKEYQYLPPTQPPIRPPYLQACQLRKNNLLAKEDSPSGALDDSLSALDLNQSLDTNTVTPGTSD</sequence>
<reference evidence="12" key="1">
    <citation type="submission" date="2025-08" db="UniProtKB">
        <authorList>
            <consortium name="Ensembl"/>
        </authorList>
    </citation>
    <scope>IDENTIFICATION</scope>
</reference>
<organism evidence="12 13">
    <name type="scientific">Cyprinus carpio carpio</name>
    <dbReference type="NCBI Taxonomy" id="630221"/>
    <lineage>
        <taxon>Eukaryota</taxon>
        <taxon>Metazoa</taxon>
        <taxon>Chordata</taxon>
        <taxon>Craniata</taxon>
        <taxon>Vertebrata</taxon>
        <taxon>Euteleostomi</taxon>
        <taxon>Actinopterygii</taxon>
        <taxon>Neopterygii</taxon>
        <taxon>Teleostei</taxon>
        <taxon>Ostariophysi</taxon>
        <taxon>Cypriniformes</taxon>
        <taxon>Cyprinidae</taxon>
        <taxon>Cyprininae</taxon>
        <taxon>Cyprinus</taxon>
    </lineage>
</organism>
<dbReference type="InterPro" id="IPR015507">
    <property type="entry name" value="rRNA-MeTfrase_E"/>
</dbReference>
<feature type="binding site" evidence="10">
    <location>
        <position position="94"/>
    </location>
    <ligand>
        <name>S-adenosyl-L-methionine</name>
        <dbReference type="ChEBI" id="CHEBI:59789"/>
    </ligand>
</feature>
<evidence type="ECO:0000259" key="11">
    <source>
        <dbReference type="Pfam" id="PF01728"/>
    </source>
</evidence>
<dbReference type="Proteomes" id="UP001108240">
    <property type="component" value="Unplaced"/>
</dbReference>
<comment type="subcellular location">
    <subcellularLocation>
        <location evidence="2 10">Cytoplasm</location>
    </subcellularLocation>
    <subcellularLocation>
        <location evidence="1">Nucleus</location>
    </subcellularLocation>
</comment>
<evidence type="ECO:0000256" key="7">
    <source>
        <dbReference type="ARBA" id="ARBA00022694"/>
    </source>
</evidence>
<reference evidence="12" key="2">
    <citation type="submission" date="2025-09" db="UniProtKB">
        <authorList>
            <consortium name="Ensembl"/>
        </authorList>
    </citation>
    <scope>IDENTIFICATION</scope>
</reference>
<dbReference type="InterPro" id="IPR029063">
    <property type="entry name" value="SAM-dependent_MTases_sf"/>
</dbReference>
<comment type="caution">
    <text evidence="10">Lacks conserved residue(s) required for the propagation of feature annotation.</text>
</comment>
<keyword evidence="13" id="KW-1185">Reference proteome</keyword>
<dbReference type="InterPro" id="IPR002877">
    <property type="entry name" value="RNA_MeTrfase_FtsJ_dom"/>
</dbReference>
<dbReference type="Gene3D" id="3.40.50.150">
    <property type="entry name" value="Vaccinia Virus protein VP39"/>
    <property type="match status" value="1"/>
</dbReference>
<comment type="subunit">
    <text evidence="9">Interacts with WDR6; the interaction is direct, and required for 2'-O-methylation of position 34 in substrate tRNAs.</text>
</comment>
<dbReference type="EC" id="2.1.1.205" evidence="10"/>
<protein>
    <recommendedName>
        <fullName evidence="10">Putative tRNA (cytidine(32)/guanosine(34)-2'-O)-methyltransferase</fullName>
        <ecNumber evidence="10">2.1.1.205</ecNumber>
    </recommendedName>
    <alternativeName>
        <fullName evidence="10">2'-O-ribose RNA methyltransferase TRM7 homolog</fullName>
    </alternativeName>
</protein>